<feature type="domain" description="Peptidase M16 N-terminal" evidence="2">
    <location>
        <begin position="78"/>
        <end position="215"/>
    </location>
</feature>
<evidence type="ECO:0000256" key="1">
    <source>
        <dbReference type="SAM" id="Phobius"/>
    </source>
</evidence>
<accession>A0A5C8P9B5</accession>
<evidence type="ECO:0000313" key="4">
    <source>
        <dbReference type="EMBL" id="TXL69562.1"/>
    </source>
</evidence>
<dbReference type="Gene3D" id="3.30.830.10">
    <property type="entry name" value="Metalloenzyme, LuxS/M16 peptidase-like"/>
    <property type="match status" value="2"/>
</dbReference>
<keyword evidence="1" id="KW-1133">Transmembrane helix</keyword>
<evidence type="ECO:0000259" key="3">
    <source>
        <dbReference type="Pfam" id="PF05193"/>
    </source>
</evidence>
<dbReference type="Proteomes" id="UP000321638">
    <property type="component" value="Unassembled WGS sequence"/>
</dbReference>
<keyword evidence="1" id="KW-0472">Membrane</keyword>
<gene>
    <name evidence="4" type="ORF">FHP25_38475</name>
</gene>
<comment type="caution">
    <text evidence="4">The sequence shown here is derived from an EMBL/GenBank/DDBJ whole genome shotgun (WGS) entry which is preliminary data.</text>
</comment>
<keyword evidence="5" id="KW-1185">Reference proteome</keyword>
<dbReference type="SUPFAM" id="SSF63411">
    <property type="entry name" value="LuxS/MPP-like metallohydrolase"/>
    <property type="match status" value="2"/>
</dbReference>
<dbReference type="OrthoDB" id="9811314at2"/>
<organism evidence="4 5">
    <name type="scientific">Vineibacter terrae</name>
    <dbReference type="NCBI Taxonomy" id="2586908"/>
    <lineage>
        <taxon>Bacteria</taxon>
        <taxon>Pseudomonadati</taxon>
        <taxon>Pseudomonadota</taxon>
        <taxon>Alphaproteobacteria</taxon>
        <taxon>Hyphomicrobiales</taxon>
        <taxon>Vineibacter</taxon>
    </lineage>
</organism>
<feature type="transmembrane region" description="Helical" evidence="1">
    <location>
        <begin position="40"/>
        <end position="60"/>
    </location>
</feature>
<dbReference type="Pfam" id="PF05193">
    <property type="entry name" value="Peptidase_M16_C"/>
    <property type="match status" value="1"/>
</dbReference>
<proteinExistence type="predicted"/>
<dbReference type="InterPro" id="IPR011249">
    <property type="entry name" value="Metalloenz_LuxS/M16"/>
</dbReference>
<keyword evidence="1" id="KW-0812">Transmembrane</keyword>
<dbReference type="Pfam" id="PF00675">
    <property type="entry name" value="Peptidase_M16"/>
    <property type="match status" value="1"/>
</dbReference>
<reference evidence="4 5" key="1">
    <citation type="submission" date="2019-06" db="EMBL/GenBank/DDBJ databases">
        <title>New taxonomy in bacterial strain CC-CFT640, isolated from vineyard.</title>
        <authorList>
            <person name="Lin S.-Y."/>
            <person name="Tsai C.-F."/>
            <person name="Young C.-C."/>
        </authorList>
    </citation>
    <scope>NUCLEOTIDE SEQUENCE [LARGE SCALE GENOMIC DNA]</scope>
    <source>
        <strain evidence="4 5">CC-CFT640</strain>
    </source>
</reference>
<dbReference type="AlphaFoldDB" id="A0A5C8P9B5"/>
<evidence type="ECO:0000259" key="2">
    <source>
        <dbReference type="Pfam" id="PF00675"/>
    </source>
</evidence>
<evidence type="ECO:0000313" key="5">
    <source>
        <dbReference type="Proteomes" id="UP000321638"/>
    </source>
</evidence>
<name>A0A5C8P9B5_9HYPH</name>
<feature type="domain" description="Peptidase M16 C-terminal" evidence="3">
    <location>
        <begin position="229"/>
        <end position="405"/>
    </location>
</feature>
<dbReference type="InterPro" id="IPR050361">
    <property type="entry name" value="MPP/UQCRC_Complex"/>
</dbReference>
<dbReference type="PANTHER" id="PTHR11851:SF224">
    <property type="entry name" value="PROCESSING PROTEASE"/>
    <property type="match status" value="1"/>
</dbReference>
<dbReference type="GO" id="GO:0046872">
    <property type="term" value="F:metal ion binding"/>
    <property type="evidence" value="ECO:0007669"/>
    <property type="project" value="InterPro"/>
</dbReference>
<dbReference type="InterPro" id="IPR007863">
    <property type="entry name" value="Peptidase_M16_C"/>
</dbReference>
<dbReference type="EMBL" id="VDUZ01000078">
    <property type="protein sequence ID" value="TXL69562.1"/>
    <property type="molecule type" value="Genomic_DNA"/>
</dbReference>
<protein>
    <submittedName>
        <fullName evidence="4">Insulinase family protein</fullName>
    </submittedName>
</protein>
<dbReference type="InterPro" id="IPR011765">
    <property type="entry name" value="Pept_M16_N"/>
</dbReference>
<sequence>MRFLFWDRAHRRGSADSRSLFASLRASAGVDARGPKGRRAVIGIMAAIAAVICSALPAFAIDIKTLTTPGGIKLWLVEDRTAPVIAMSFSFEGGSAQDPAGKEGLAQLTASLLDQGAGTYDAAAFKRRQEDVAARLSFGVSVDRFGGTVRMLRQYREESVDLLRLALTEPRFDAESIRRLQRQFVSGLKQAEQSPSSVANRTLLKATFGQHVYGRPPDGTVAGIEAVMADDLRMQARRQFARDRLHLAIVGDITAEEAGALVDRAFGTLPATTGSPDVPPWTPAPDRPGGRTLVVERDVPQSVALIATPGIKRDDPDWYAATVMNHVLGGGGFSGRLMNEVREKRGLAYGAYSRLSTYRQAGLLIASVGTANERVAESVKIIREQLALLAKDGITEDELANAKAYLKGSLALTLDSTSSIAGLLHSMQVDGLPPEHMTRRNELIDRVTLDDVKRMAQRILRLDASVTVVVGKPQGIAATE</sequence>
<dbReference type="PANTHER" id="PTHR11851">
    <property type="entry name" value="METALLOPROTEASE"/>
    <property type="match status" value="1"/>
</dbReference>